<dbReference type="Proteomes" id="UP000274601">
    <property type="component" value="Unassembled WGS sequence"/>
</dbReference>
<evidence type="ECO:0000313" key="1">
    <source>
        <dbReference type="EMBL" id="RKS76394.1"/>
    </source>
</evidence>
<comment type="caution">
    <text evidence="1">The sequence shown here is derived from an EMBL/GenBank/DDBJ whole genome shotgun (WGS) entry which is preliminary data.</text>
</comment>
<proteinExistence type="predicted"/>
<evidence type="ECO:0000313" key="2">
    <source>
        <dbReference type="Proteomes" id="UP000274601"/>
    </source>
</evidence>
<dbReference type="EMBL" id="RBWU01000002">
    <property type="protein sequence ID" value="RKS76394.1"/>
    <property type="molecule type" value="Genomic_DNA"/>
</dbReference>
<name>A0A495QSA4_9ACTN</name>
<protein>
    <submittedName>
        <fullName evidence="1">Uncharacterized protein</fullName>
    </submittedName>
</protein>
<reference evidence="1 2" key="1">
    <citation type="submission" date="2018-10" db="EMBL/GenBank/DDBJ databases">
        <title>Genomic Encyclopedia of Archaeal and Bacterial Type Strains, Phase II (KMG-II): from individual species to whole genera.</title>
        <authorList>
            <person name="Goeker M."/>
        </authorList>
    </citation>
    <scope>NUCLEOTIDE SEQUENCE [LARGE SCALE GENOMIC DNA]</scope>
    <source>
        <strain evidence="1 2">DSM 43383</strain>
    </source>
</reference>
<organism evidence="1 2">
    <name type="scientific">Actinomadura pelletieri DSM 43383</name>
    <dbReference type="NCBI Taxonomy" id="1120940"/>
    <lineage>
        <taxon>Bacteria</taxon>
        <taxon>Bacillati</taxon>
        <taxon>Actinomycetota</taxon>
        <taxon>Actinomycetes</taxon>
        <taxon>Streptosporangiales</taxon>
        <taxon>Thermomonosporaceae</taxon>
        <taxon>Actinomadura</taxon>
    </lineage>
</organism>
<keyword evidence="2" id="KW-1185">Reference proteome</keyword>
<accession>A0A495QSA4</accession>
<dbReference type="AlphaFoldDB" id="A0A495QSA4"/>
<gene>
    <name evidence="1" type="ORF">BZB76_1749</name>
</gene>
<dbReference type="RefSeq" id="WP_170180550.1">
    <property type="nucleotide sequence ID" value="NZ_RBWU01000002.1"/>
</dbReference>
<sequence>MNVAIVLAFALGTVTGLVTVVLLVGCQRRGGRHIAGSPRRTPGRHTY</sequence>